<keyword evidence="2" id="KW-1185">Reference proteome</keyword>
<evidence type="ECO:0000313" key="2">
    <source>
        <dbReference type="Proteomes" id="UP001557465"/>
    </source>
</evidence>
<proteinExistence type="predicted"/>
<evidence type="ECO:0000313" key="1">
    <source>
        <dbReference type="EMBL" id="MEX1663312.1"/>
    </source>
</evidence>
<protein>
    <submittedName>
        <fullName evidence="1">Uncharacterized protein</fullName>
    </submittedName>
</protein>
<name>A0ABV3TQ04_9RHOB</name>
<gene>
    <name evidence="1" type="ORF">AB4874_17000</name>
</gene>
<comment type="caution">
    <text evidence="1">The sequence shown here is derived from an EMBL/GenBank/DDBJ whole genome shotgun (WGS) entry which is preliminary data.</text>
</comment>
<dbReference type="EMBL" id="JBFRYC010000014">
    <property type="protein sequence ID" value="MEX1663312.1"/>
    <property type="molecule type" value="Genomic_DNA"/>
</dbReference>
<dbReference type="Proteomes" id="UP001557465">
    <property type="component" value="Unassembled WGS sequence"/>
</dbReference>
<sequence length="190" mass="21509">METARKLFPKRHLLKIKGDDLSKHEPVLLINAQSEQAIDANCSERTFSLVTREQAAEDWRTGVYWYLDPQQDGSWRIYNQGQAAHLLGGARGAVHLFGETATKKDKGASWGLYEHKDSGTYALRPQEEAWLTLVEGELSLETFSAEIPKTSLWKIERPVGAKPMVERETAPPSLPGRVRRLLGRIKRKVM</sequence>
<dbReference type="RefSeq" id="WP_368392872.1">
    <property type="nucleotide sequence ID" value="NZ_JBFRYC010000014.1"/>
</dbReference>
<organism evidence="1 2">
    <name type="scientific">Thioclava arctica</name>
    <dbReference type="NCBI Taxonomy" id="3238301"/>
    <lineage>
        <taxon>Bacteria</taxon>
        <taxon>Pseudomonadati</taxon>
        <taxon>Pseudomonadota</taxon>
        <taxon>Alphaproteobacteria</taxon>
        <taxon>Rhodobacterales</taxon>
        <taxon>Paracoccaceae</taxon>
        <taxon>Thioclava</taxon>
    </lineage>
</organism>
<reference evidence="1 2" key="1">
    <citation type="journal article" date="2011" name="Int. J. Syst. Evol. Microbiol.">
        <title>Zhongshania antarctica gen. nov., sp. nov. and Zhongshania guokunii sp. nov., gammaproteobacteria respectively isolated from coastal attached (fast) ice and surface seawater of the Antarctic.</title>
        <authorList>
            <person name="Li H.J."/>
            <person name="Zhang X.Y."/>
            <person name="Chen C.X."/>
            <person name="Zhang Y.J."/>
            <person name="Gao Z.M."/>
            <person name="Yu Y."/>
            <person name="Chen X.L."/>
            <person name="Chen B."/>
            <person name="Zhang Y.Z."/>
        </authorList>
    </citation>
    <scope>NUCLEOTIDE SEQUENCE [LARGE SCALE GENOMIC DNA]</scope>
    <source>
        <strain evidence="1 2">15-R06ZXC-3</strain>
    </source>
</reference>
<accession>A0ABV3TQ04</accession>